<evidence type="ECO:0000256" key="3">
    <source>
        <dbReference type="PROSITE-ProRule" id="PRU00221"/>
    </source>
</evidence>
<keyword evidence="2" id="KW-0677">Repeat</keyword>
<feature type="repeat" description="WD" evidence="3">
    <location>
        <begin position="192"/>
        <end position="233"/>
    </location>
</feature>
<sequence>MLANKSDDIDNHVNICDSQKNIDSMASSSLSENHNSRYGSLSPFSKSPWTMQVAPTACSNENGDNSPISGDVTYNHLMGSLVREEGHIYSLAASGDLLYTGSDSKNIRVWKNQKEFYGFKCSSGLVKSIVISADKMIFTGHQDGKIRVWKMSTKSPTIHKKVGTMPTIKAFIKKSIKPRNYVEIGRNRNVVWIRHFDAISSLSLSEDHNFLYSASWDRTVKVWRTSNFKCLESIPAHDDAVNVVVSGFDGLVFTGSADGTIKVWSRELQGKRTKHLFSRSLLKQDCAVTALVIDPSSTMVYSGSSNGLVNFWRRDDLNTYGGVLEGHRLAILCLATSGSLVFSGHYGPVKCLAVEANRETKSYDRKWILYSGSLDKSVKMWRISEEASPEPGITQCR</sequence>
<dbReference type="InterPro" id="IPR036322">
    <property type="entry name" value="WD40_repeat_dom_sf"/>
</dbReference>
<dbReference type="PRINTS" id="PR00320">
    <property type="entry name" value="GPROTEINBRPT"/>
</dbReference>
<evidence type="ECO:0000313" key="5">
    <source>
        <dbReference type="Proteomes" id="UP001153076"/>
    </source>
</evidence>
<accession>A0A9Q1JVC5</accession>
<reference evidence="4" key="1">
    <citation type="submission" date="2022-04" db="EMBL/GenBank/DDBJ databases">
        <title>Carnegiea gigantea Genome sequencing and assembly v2.</title>
        <authorList>
            <person name="Copetti D."/>
            <person name="Sanderson M.J."/>
            <person name="Burquez A."/>
            <person name="Wojciechowski M.F."/>
        </authorList>
    </citation>
    <scope>NUCLEOTIDE SEQUENCE</scope>
    <source>
        <strain evidence="4">SGP5-SGP5p</strain>
        <tissue evidence="4">Aerial part</tissue>
    </source>
</reference>
<keyword evidence="1 3" id="KW-0853">WD repeat</keyword>
<keyword evidence="5" id="KW-1185">Reference proteome</keyword>
<evidence type="ECO:0000256" key="2">
    <source>
        <dbReference type="ARBA" id="ARBA00022737"/>
    </source>
</evidence>
<evidence type="ECO:0000256" key="1">
    <source>
        <dbReference type="ARBA" id="ARBA00022574"/>
    </source>
</evidence>
<dbReference type="Pfam" id="PF00400">
    <property type="entry name" value="WD40"/>
    <property type="match status" value="6"/>
</dbReference>
<organism evidence="4 5">
    <name type="scientific">Carnegiea gigantea</name>
    <dbReference type="NCBI Taxonomy" id="171969"/>
    <lineage>
        <taxon>Eukaryota</taxon>
        <taxon>Viridiplantae</taxon>
        <taxon>Streptophyta</taxon>
        <taxon>Embryophyta</taxon>
        <taxon>Tracheophyta</taxon>
        <taxon>Spermatophyta</taxon>
        <taxon>Magnoliopsida</taxon>
        <taxon>eudicotyledons</taxon>
        <taxon>Gunneridae</taxon>
        <taxon>Pentapetalae</taxon>
        <taxon>Caryophyllales</taxon>
        <taxon>Cactineae</taxon>
        <taxon>Cactaceae</taxon>
        <taxon>Cactoideae</taxon>
        <taxon>Echinocereeae</taxon>
        <taxon>Carnegiea</taxon>
    </lineage>
</organism>
<dbReference type="Gene3D" id="2.130.10.10">
    <property type="entry name" value="YVTN repeat-like/Quinoprotein amine dehydrogenase"/>
    <property type="match status" value="2"/>
</dbReference>
<dbReference type="InterPro" id="IPR045182">
    <property type="entry name" value="JINGUBANG-like"/>
</dbReference>
<proteinExistence type="predicted"/>
<dbReference type="PROSITE" id="PS50082">
    <property type="entry name" value="WD_REPEATS_2"/>
    <property type="match status" value="3"/>
</dbReference>
<feature type="repeat" description="WD" evidence="3">
    <location>
        <begin position="234"/>
        <end position="265"/>
    </location>
</feature>
<dbReference type="FunFam" id="2.130.10.10:FF:000775">
    <property type="entry name" value="BnaA09g28200D protein"/>
    <property type="match status" value="1"/>
</dbReference>
<feature type="repeat" description="WD" evidence="3">
    <location>
        <begin position="119"/>
        <end position="159"/>
    </location>
</feature>
<dbReference type="InterPro" id="IPR020472">
    <property type="entry name" value="WD40_PAC1"/>
</dbReference>
<dbReference type="PANTHER" id="PTHR22844:SF334">
    <property type="entry name" value="PROTEIN JINGUBANG-LIKE"/>
    <property type="match status" value="1"/>
</dbReference>
<comment type="caution">
    <text evidence="4">The sequence shown here is derived from an EMBL/GenBank/DDBJ whole genome shotgun (WGS) entry which is preliminary data.</text>
</comment>
<dbReference type="EMBL" id="JAKOGI010000680">
    <property type="protein sequence ID" value="KAJ8431560.1"/>
    <property type="molecule type" value="Genomic_DNA"/>
</dbReference>
<name>A0A9Q1JVC5_9CARY</name>
<gene>
    <name evidence="4" type="ORF">Cgig2_025602</name>
</gene>
<dbReference type="InterPro" id="IPR015943">
    <property type="entry name" value="WD40/YVTN_repeat-like_dom_sf"/>
</dbReference>
<dbReference type="AlphaFoldDB" id="A0A9Q1JVC5"/>
<dbReference type="SMART" id="SM00320">
    <property type="entry name" value="WD40"/>
    <property type="match status" value="6"/>
</dbReference>
<dbReference type="OrthoDB" id="674604at2759"/>
<evidence type="ECO:0000313" key="4">
    <source>
        <dbReference type="EMBL" id="KAJ8431560.1"/>
    </source>
</evidence>
<dbReference type="SUPFAM" id="SSF50978">
    <property type="entry name" value="WD40 repeat-like"/>
    <property type="match status" value="1"/>
</dbReference>
<dbReference type="Proteomes" id="UP001153076">
    <property type="component" value="Unassembled WGS sequence"/>
</dbReference>
<dbReference type="PANTHER" id="PTHR22844">
    <property type="entry name" value="F-BOX AND WD40 DOMAIN PROTEIN"/>
    <property type="match status" value="1"/>
</dbReference>
<dbReference type="InterPro" id="IPR001680">
    <property type="entry name" value="WD40_rpt"/>
</dbReference>
<dbReference type="PROSITE" id="PS50294">
    <property type="entry name" value="WD_REPEATS_REGION"/>
    <property type="match status" value="1"/>
</dbReference>
<protein>
    <submittedName>
        <fullName evidence="4">Uncharacterized protein</fullName>
    </submittedName>
</protein>